<evidence type="ECO:0000313" key="2">
    <source>
        <dbReference type="EMBL" id="MEJ5023021.1"/>
    </source>
</evidence>
<dbReference type="EMBL" id="JBBGZH010000003">
    <property type="protein sequence ID" value="MEJ5023021.1"/>
    <property type="molecule type" value="Genomic_DNA"/>
</dbReference>
<comment type="caution">
    <text evidence="2">The sequence shown here is derived from an EMBL/GenBank/DDBJ whole genome shotgun (WGS) entry which is preliminary data.</text>
</comment>
<gene>
    <name evidence="2" type="ORF">WH297_25330</name>
</gene>
<organism evidence="2 3">
    <name type="scientific">Ochrobactrum vermis</name>
    <dbReference type="NCBI Taxonomy" id="1827297"/>
    <lineage>
        <taxon>Bacteria</taxon>
        <taxon>Pseudomonadati</taxon>
        <taxon>Pseudomonadota</taxon>
        <taxon>Alphaproteobacteria</taxon>
        <taxon>Hyphomicrobiales</taxon>
        <taxon>Brucellaceae</taxon>
        <taxon>Brucella/Ochrobactrum group</taxon>
        <taxon>Ochrobactrum</taxon>
    </lineage>
</organism>
<accession>A0ABU8PNG8</accession>
<evidence type="ECO:0000256" key="1">
    <source>
        <dbReference type="SAM" id="MobiDB-lite"/>
    </source>
</evidence>
<evidence type="ECO:0000313" key="3">
    <source>
        <dbReference type="Proteomes" id="UP001375812"/>
    </source>
</evidence>
<reference evidence="2 3" key="1">
    <citation type="submission" date="2023-12" db="EMBL/GenBank/DDBJ databases">
        <title>Gut-associated functions are favored during microbiome assembly across C. elegans life.</title>
        <authorList>
            <person name="Zimmermann J."/>
        </authorList>
    </citation>
    <scope>NUCLEOTIDE SEQUENCE [LARGE SCALE GENOMIC DNA]</scope>
    <source>
        <strain evidence="2 3">MYb71</strain>
    </source>
</reference>
<feature type="compositionally biased region" description="Basic and acidic residues" evidence="1">
    <location>
        <begin position="146"/>
        <end position="169"/>
    </location>
</feature>
<name>A0ABU8PNG8_9HYPH</name>
<keyword evidence="3" id="KW-1185">Reference proteome</keyword>
<protein>
    <recommendedName>
        <fullName evidence="4">HARP domain-containing protein</fullName>
    </recommendedName>
</protein>
<dbReference type="Proteomes" id="UP001375812">
    <property type="component" value="Unassembled WGS sequence"/>
</dbReference>
<proteinExistence type="predicted"/>
<dbReference type="RefSeq" id="WP_105545433.1">
    <property type="nucleotide sequence ID" value="NZ_JBBGZH010000003.1"/>
</dbReference>
<feature type="region of interest" description="Disordered" evidence="1">
    <location>
        <begin position="146"/>
        <end position="178"/>
    </location>
</feature>
<sequence length="290" mass="34662">MDKNFRLDTGDDDRATISFPFDRMTVQRFRKEFPRARWSDWNKAWIVPGKTASRRIDRWLAREASRANPFAEEKGRDAYEFEPILSSYLSVDGDGLRIKTPYSRRLVEEIRQISFARWDHNAKVWWVPFASYDELVQHWETIENEARRSEPEERRKRAEARKGSDEEKRARRRANERRRRRIPLSAEALPPLNRPIATETYGIIIVREITGELVHCDMIDDIYPGLDGDYVWGIWRLPSLDELIRTWPRKNELTNKDRERGWWHPDIEQLREARRSARSRERRAATVVSD</sequence>
<evidence type="ECO:0008006" key="4">
    <source>
        <dbReference type="Google" id="ProtNLM"/>
    </source>
</evidence>